<gene>
    <name evidence="2" type="ORF">PMAYCL1PPCAC_01379</name>
</gene>
<proteinExistence type="predicted"/>
<feature type="compositionally biased region" description="Pro residues" evidence="1">
    <location>
        <begin position="141"/>
        <end position="151"/>
    </location>
</feature>
<feature type="region of interest" description="Disordered" evidence="1">
    <location>
        <begin position="128"/>
        <end position="157"/>
    </location>
</feature>
<feature type="compositionally biased region" description="Acidic residues" evidence="1">
    <location>
        <begin position="65"/>
        <end position="78"/>
    </location>
</feature>
<evidence type="ECO:0000256" key="1">
    <source>
        <dbReference type="SAM" id="MobiDB-lite"/>
    </source>
</evidence>
<organism evidence="2 3">
    <name type="scientific">Pristionchus mayeri</name>
    <dbReference type="NCBI Taxonomy" id="1317129"/>
    <lineage>
        <taxon>Eukaryota</taxon>
        <taxon>Metazoa</taxon>
        <taxon>Ecdysozoa</taxon>
        <taxon>Nematoda</taxon>
        <taxon>Chromadorea</taxon>
        <taxon>Rhabditida</taxon>
        <taxon>Rhabditina</taxon>
        <taxon>Diplogasteromorpha</taxon>
        <taxon>Diplogasteroidea</taxon>
        <taxon>Neodiplogasteridae</taxon>
        <taxon>Pristionchus</taxon>
    </lineage>
</organism>
<evidence type="ECO:0000313" key="2">
    <source>
        <dbReference type="EMBL" id="GMR31184.1"/>
    </source>
</evidence>
<evidence type="ECO:0000313" key="3">
    <source>
        <dbReference type="Proteomes" id="UP001328107"/>
    </source>
</evidence>
<accession>A0AAN4Z0J2</accession>
<feature type="compositionally biased region" description="Basic and acidic residues" evidence="1">
    <location>
        <begin position="79"/>
        <end position="93"/>
    </location>
</feature>
<dbReference type="Proteomes" id="UP001328107">
    <property type="component" value="Unassembled WGS sequence"/>
</dbReference>
<name>A0AAN4Z0J2_9BILA</name>
<dbReference type="EMBL" id="BTRK01000001">
    <property type="protein sequence ID" value="GMR31184.1"/>
    <property type="molecule type" value="Genomic_DNA"/>
</dbReference>
<keyword evidence="3" id="KW-1185">Reference proteome</keyword>
<comment type="caution">
    <text evidence="2">The sequence shown here is derived from an EMBL/GenBank/DDBJ whole genome shotgun (WGS) entry which is preliminary data.</text>
</comment>
<feature type="compositionally biased region" description="Basic and acidic residues" evidence="1">
    <location>
        <begin position="41"/>
        <end position="55"/>
    </location>
</feature>
<sequence>MKQRKREHEARTLVQIGLESDDYSDEWFSDDTDEFFEENEEKLVPRRESPIDIRRWGQSSPEPDYYADDVNQSDEFDEHAEHTEHNTGDDSLHTPELPPHAAMDRESQFALPMSEFISAMSLLPVEEQRQLQAQRRSNPFPSQPTLPPFVPDPNEQT</sequence>
<protein>
    <submittedName>
        <fullName evidence="2">Uncharacterized protein</fullName>
    </submittedName>
</protein>
<reference evidence="3" key="1">
    <citation type="submission" date="2022-10" db="EMBL/GenBank/DDBJ databases">
        <title>Genome assembly of Pristionchus species.</title>
        <authorList>
            <person name="Yoshida K."/>
            <person name="Sommer R.J."/>
        </authorList>
    </citation>
    <scope>NUCLEOTIDE SEQUENCE [LARGE SCALE GENOMIC DNA]</scope>
    <source>
        <strain evidence="3">RS5460</strain>
    </source>
</reference>
<feature type="compositionally biased region" description="Polar residues" evidence="1">
    <location>
        <begin position="130"/>
        <end position="140"/>
    </location>
</feature>
<feature type="region of interest" description="Disordered" evidence="1">
    <location>
        <begin position="36"/>
        <end position="108"/>
    </location>
</feature>
<dbReference type="AlphaFoldDB" id="A0AAN4Z0J2"/>